<evidence type="ECO:0000256" key="1">
    <source>
        <dbReference type="SAM" id="SignalP"/>
    </source>
</evidence>
<organism evidence="3 4">
    <name type="scientific">Nonomuraea rubra</name>
    <dbReference type="NCBI Taxonomy" id="46180"/>
    <lineage>
        <taxon>Bacteria</taxon>
        <taxon>Bacillati</taxon>
        <taxon>Actinomycetota</taxon>
        <taxon>Actinomycetes</taxon>
        <taxon>Streptosporangiales</taxon>
        <taxon>Streptosporangiaceae</taxon>
        <taxon>Nonomuraea</taxon>
    </lineage>
</organism>
<dbReference type="InterPro" id="IPR036271">
    <property type="entry name" value="Tet_transcr_reg_TetR-rel_C_sf"/>
</dbReference>
<feature type="chain" id="PRO_5031372495" description="Transcriptional regulator SbtR-like C-terminal domain-containing protein" evidence="1">
    <location>
        <begin position="27"/>
        <end position="101"/>
    </location>
</feature>
<evidence type="ECO:0000313" key="4">
    <source>
        <dbReference type="Proteomes" id="UP000565579"/>
    </source>
</evidence>
<dbReference type="AlphaFoldDB" id="A0A7X0P4S4"/>
<feature type="signal peptide" evidence="1">
    <location>
        <begin position="1"/>
        <end position="26"/>
    </location>
</feature>
<evidence type="ECO:0000313" key="3">
    <source>
        <dbReference type="EMBL" id="MBB6555264.1"/>
    </source>
</evidence>
<keyword evidence="4" id="KW-1185">Reference proteome</keyword>
<reference evidence="3 4" key="1">
    <citation type="submission" date="2020-08" db="EMBL/GenBank/DDBJ databases">
        <title>Sequencing the genomes of 1000 actinobacteria strains.</title>
        <authorList>
            <person name="Klenk H.-P."/>
        </authorList>
    </citation>
    <scope>NUCLEOTIDE SEQUENCE [LARGE SCALE GENOMIC DNA]</scope>
    <source>
        <strain evidence="3 4">DSM 43768</strain>
    </source>
</reference>
<dbReference type="SUPFAM" id="SSF48498">
    <property type="entry name" value="Tetracyclin repressor-like, C-terminal domain"/>
    <property type="match status" value="1"/>
</dbReference>
<feature type="domain" description="Transcriptional regulator SbtR-like C-terminal" evidence="2">
    <location>
        <begin position="7"/>
        <end position="98"/>
    </location>
</feature>
<keyword evidence="1" id="KW-0732">Signal</keyword>
<protein>
    <recommendedName>
        <fullName evidence="2">Transcriptional regulator SbtR-like C-terminal domain-containing protein</fullName>
    </recommendedName>
</protein>
<evidence type="ECO:0000259" key="2">
    <source>
        <dbReference type="Pfam" id="PF21597"/>
    </source>
</evidence>
<accession>A0A7X0P4S4</accession>
<dbReference type="Gene3D" id="1.10.357.10">
    <property type="entry name" value="Tetracycline Repressor, domain 2"/>
    <property type="match status" value="1"/>
</dbReference>
<dbReference type="EMBL" id="JACHMI010000001">
    <property type="protein sequence ID" value="MBB6555264.1"/>
    <property type="molecule type" value="Genomic_DNA"/>
</dbReference>
<sequence length="101" mass="10800">MARYWPSWWRRATASLVLATAGPAVAAGERDLVVADTGQVAGWHRAMLAAASSLLADAVRAGDVRADLDVRDLLTLVKGITLAAGDRRQAERLLSLVHWGP</sequence>
<dbReference type="Pfam" id="PF21597">
    <property type="entry name" value="TetR_C_43"/>
    <property type="match status" value="1"/>
</dbReference>
<name>A0A7X0P4S4_9ACTN</name>
<proteinExistence type="predicted"/>
<dbReference type="InterPro" id="IPR049445">
    <property type="entry name" value="TetR_SbtR-like_C"/>
</dbReference>
<dbReference type="RefSeq" id="WP_185109881.1">
    <property type="nucleotide sequence ID" value="NZ_JACHMI010000001.1"/>
</dbReference>
<comment type="caution">
    <text evidence="3">The sequence shown here is derived from an EMBL/GenBank/DDBJ whole genome shotgun (WGS) entry which is preliminary data.</text>
</comment>
<dbReference type="Proteomes" id="UP000565579">
    <property type="component" value="Unassembled WGS sequence"/>
</dbReference>
<gene>
    <name evidence="3" type="ORF">HD593_010059</name>
</gene>